<proteinExistence type="predicted"/>
<dbReference type="Proteomes" id="UP001600888">
    <property type="component" value="Unassembled WGS sequence"/>
</dbReference>
<name>A0ABR4F651_9PEZI</name>
<evidence type="ECO:0000313" key="1">
    <source>
        <dbReference type="EMBL" id="KAL2290176.1"/>
    </source>
</evidence>
<organism evidence="1 2">
    <name type="scientific">Diaporthe vaccinii</name>
    <dbReference type="NCBI Taxonomy" id="105482"/>
    <lineage>
        <taxon>Eukaryota</taxon>
        <taxon>Fungi</taxon>
        <taxon>Dikarya</taxon>
        <taxon>Ascomycota</taxon>
        <taxon>Pezizomycotina</taxon>
        <taxon>Sordariomycetes</taxon>
        <taxon>Sordariomycetidae</taxon>
        <taxon>Diaporthales</taxon>
        <taxon>Diaporthaceae</taxon>
        <taxon>Diaporthe</taxon>
        <taxon>Diaporthe eres species complex</taxon>
    </lineage>
</organism>
<sequence length="116" mass="12272">MSAFGVQGSAIELRIRPVACGPWPAHAGSQSSKDLPPQESDSIKVTRIGAEAVIVNRNITVRIFVIYTLQCAMYACMCEVPGPSGLLFGGPSNLPAEGSRVSCCGMDIMMPPFLLS</sequence>
<gene>
    <name evidence="1" type="ORF">FJTKL_00658</name>
</gene>
<reference evidence="1 2" key="1">
    <citation type="submission" date="2024-03" db="EMBL/GenBank/DDBJ databases">
        <title>A high-quality draft genome sequence of Diaporthe vaccinii, a causative agent of upright dieback and viscid rot disease in cranberry plants.</title>
        <authorList>
            <person name="Sarrasin M."/>
            <person name="Lang B.F."/>
            <person name="Burger G."/>
        </authorList>
    </citation>
    <scope>NUCLEOTIDE SEQUENCE [LARGE SCALE GENOMIC DNA]</scope>
    <source>
        <strain evidence="1 2">IS7</strain>
    </source>
</reference>
<comment type="caution">
    <text evidence="1">The sequence shown here is derived from an EMBL/GenBank/DDBJ whole genome shotgun (WGS) entry which is preliminary data.</text>
</comment>
<protein>
    <submittedName>
        <fullName evidence="1">Uncharacterized protein</fullName>
    </submittedName>
</protein>
<accession>A0ABR4F651</accession>
<keyword evidence="2" id="KW-1185">Reference proteome</keyword>
<dbReference type="EMBL" id="JBAWTH010000010">
    <property type="protein sequence ID" value="KAL2290176.1"/>
    <property type="molecule type" value="Genomic_DNA"/>
</dbReference>
<evidence type="ECO:0000313" key="2">
    <source>
        <dbReference type="Proteomes" id="UP001600888"/>
    </source>
</evidence>